<name>A0A916YEI9_9MICO</name>
<keyword evidence="1 3" id="KW-0378">Hydrolase</keyword>
<dbReference type="AlphaFoldDB" id="A0A916YEI9"/>
<gene>
    <name evidence="3" type="ORF">GCM10010915_23380</name>
</gene>
<dbReference type="InterPro" id="IPR029058">
    <property type="entry name" value="AB_hydrolase_fold"/>
</dbReference>
<proteinExistence type="predicted"/>
<evidence type="ECO:0000259" key="2">
    <source>
        <dbReference type="SMART" id="SM00939"/>
    </source>
</evidence>
<evidence type="ECO:0000313" key="3">
    <source>
        <dbReference type="EMBL" id="GGD41746.1"/>
    </source>
</evidence>
<keyword evidence="4" id="KW-1185">Reference proteome</keyword>
<sequence>MKKARYGLLDRYVNRANRLPRGGAYSVADHDVVLADGTVLKAAHYAPTGRARGTLVAMTPYARTGLAARFTYGVYASQGYHVLIASIRGSFGSGGEFSPMFHERDDFRDVVEWMREQGWYAGAFASIGASYLGWTQWALLSDPQPDHKAAIILAGPHDFTQFHWGTGTFTSALPVWAALINVQETRPLQSIRYAVTKAASVHRLLRRAPIDAALHEMMPRQWHWLKDRLVHEIDDPYWKPVDLSDSIDRVDIPVLISSGWQDLFLPQSLEQFDRLRNRGVDTAFTVGPWEHRGASGGPLQVAETFDWLDAHLIGTDSNRTAPVHLHVTGADEWRSLDYWPPATAPHRLHLAPGSLSDVPASGEISFLFDPADAPTFPGGPLLLGGGYADDTAVAQRADVFVVASDVLTADLEVHGTPIAALDHSAECPDSNIFVRISEVDAKGKSRNVAQGAQRVSANGTAHIELTPIAHRFSAGNRIRVAIAGGAYPHFPASPGTGENPMLAVERVSNRHTIRLAGSSITLPVAT</sequence>
<feature type="domain" description="Xaa-Pro dipeptidyl-peptidase C-terminal" evidence="2">
    <location>
        <begin position="305"/>
        <end position="521"/>
    </location>
</feature>
<dbReference type="EMBL" id="BMHO01000001">
    <property type="protein sequence ID" value="GGD41746.1"/>
    <property type="molecule type" value="Genomic_DNA"/>
</dbReference>
<dbReference type="SMART" id="SM00939">
    <property type="entry name" value="PepX_C"/>
    <property type="match status" value="1"/>
</dbReference>
<dbReference type="InterPro" id="IPR000383">
    <property type="entry name" value="Xaa-Pro-like_dom"/>
</dbReference>
<dbReference type="GO" id="GO:0008239">
    <property type="term" value="F:dipeptidyl-peptidase activity"/>
    <property type="evidence" value="ECO:0007669"/>
    <property type="project" value="InterPro"/>
</dbReference>
<evidence type="ECO:0000313" key="4">
    <source>
        <dbReference type="Proteomes" id="UP000633205"/>
    </source>
</evidence>
<dbReference type="Gene3D" id="3.40.50.1820">
    <property type="entry name" value="alpha/beta hydrolase"/>
    <property type="match status" value="1"/>
</dbReference>
<dbReference type="InterPro" id="IPR013736">
    <property type="entry name" value="Xaa-Pro_dipept_C"/>
</dbReference>
<dbReference type="InterPro" id="IPR005674">
    <property type="entry name" value="CocE/Ser_esterase"/>
</dbReference>
<reference evidence="3" key="2">
    <citation type="submission" date="2020-09" db="EMBL/GenBank/DDBJ databases">
        <authorList>
            <person name="Sun Q."/>
            <person name="Zhou Y."/>
        </authorList>
    </citation>
    <scope>NUCLEOTIDE SEQUENCE</scope>
    <source>
        <strain evidence="3">CGMCC 1.15152</strain>
    </source>
</reference>
<organism evidence="3 4">
    <name type="scientific">Microbacterium faecale</name>
    <dbReference type="NCBI Taxonomy" id="1804630"/>
    <lineage>
        <taxon>Bacteria</taxon>
        <taxon>Bacillati</taxon>
        <taxon>Actinomycetota</taxon>
        <taxon>Actinomycetes</taxon>
        <taxon>Micrococcales</taxon>
        <taxon>Microbacteriaceae</taxon>
        <taxon>Microbacterium</taxon>
    </lineage>
</organism>
<dbReference type="SUPFAM" id="SSF53474">
    <property type="entry name" value="alpha/beta-Hydrolases"/>
    <property type="match status" value="1"/>
</dbReference>
<comment type="caution">
    <text evidence="3">The sequence shown here is derived from an EMBL/GenBank/DDBJ whole genome shotgun (WGS) entry which is preliminary data.</text>
</comment>
<protein>
    <submittedName>
        <fullName evidence="3">Hydrolase</fullName>
    </submittedName>
</protein>
<dbReference type="SUPFAM" id="SSF49785">
    <property type="entry name" value="Galactose-binding domain-like"/>
    <property type="match status" value="1"/>
</dbReference>
<reference evidence="3" key="1">
    <citation type="journal article" date="2014" name="Int. J. Syst. Evol. Microbiol.">
        <title>Complete genome sequence of Corynebacterium casei LMG S-19264T (=DSM 44701T), isolated from a smear-ripened cheese.</title>
        <authorList>
            <consortium name="US DOE Joint Genome Institute (JGI-PGF)"/>
            <person name="Walter F."/>
            <person name="Albersmeier A."/>
            <person name="Kalinowski J."/>
            <person name="Ruckert C."/>
        </authorList>
    </citation>
    <scope>NUCLEOTIDE SEQUENCE</scope>
    <source>
        <strain evidence="3">CGMCC 1.15152</strain>
    </source>
</reference>
<accession>A0A916YEI9</accession>
<dbReference type="InterPro" id="IPR008979">
    <property type="entry name" value="Galactose-bd-like_sf"/>
</dbReference>
<evidence type="ECO:0000256" key="1">
    <source>
        <dbReference type="ARBA" id="ARBA00022801"/>
    </source>
</evidence>
<dbReference type="Pfam" id="PF02129">
    <property type="entry name" value="Peptidase_S15"/>
    <property type="match status" value="1"/>
</dbReference>
<dbReference type="Gene3D" id="2.60.120.260">
    <property type="entry name" value="Galactose-binding domain-like"/>
    <property type="match status" value="1"/>
</dbReference>
<dbReference type="Proteomes" id="UP000633205">
    <property type="component" value="Unassembled WGS sequence"/>
</dbReference>
<dbReference type="NCBIfam" id="TIGR00976">
    <property type="entry name" value="CocE_NonD"/>
    <property type="match status" value="1"/>
</dbReference>
<dbReference type="Gene3D" id="1.10.3020.10">
    <property type="entry name" value="alpha-amino acid ester hydrolase ( Helical cap domain)"/>
    <property type="match status" value="1"/>
</dbReference>
<dbReference type="Pfam" id="PF08530">
    <property type="entry name" value="PepX_C"/>
    <property type="match status" value="1"/>
</dbReference>